<dbReference type="EMBL" id="JPRF03000039">
    <property type="protein sequence ID" value="OEV35112.1"/>
    <property type="molecule type" value="Genomic_DNA"/>
</dbReference>
<name>A0A1E7N364_KITAU</name>
<reference evidence="2" key="1">
    <citation type="journal article" date="2014" name="Int. J. Syst. Evol. Microbiol.">
        <title>Complete genome sequence of Corynebacterium casei LMG S-19264T (=DSM 44701T), isolated from a smear-ripened cheese.</title>
        <authorList>
            <consortium name="US DOE Joint Genome Institute (JGI-PGF)"/>
            <person name="Walter F."/>
            <person name="Albersmeier A."/>
            <person name="Kalinowski J."/>
            <person name="Ruckert C."/>
        </authorList>
    </citation>
    <scope>NUCLEOTIDE SEQUENCE</scope>
    <source>
        <strain evidence="2">JCM 4434</strain>
    </source>
</reference>
<feature type="domain" description="DUF1023" evidence="1">
    <location>
        <begin position="306"/>
        <end position="486"/>
    </location>
</feature>
<dbReference type="GeneID" id="97486084"/>
<evidence type="ECO:0000259" key="1">
    <source>
        <dbReference type="Pfam" id="PF06259"/>
    </source>
</evidence>
<proteinExistence type="predicted"/>
<dbReference type="InterPro" id="IPR010427">
    <property type="entry name" value="DUF1023"/>
</dbReference>
<dbReference type="AlphaFoldDB" id="A0A1E7N364"/>
<dbReference type="OrthoDB" id="5969911at2"/>
<dbReference type="EMBL" id="BMUB01000006">
    <property type="protein sequence ID" value="GGU76282.1"/>
    <property type="molecule type" value="Genomic_DNA"/>
</dbReference>
<keyword evidence="4" id="KW-1185">Reference proteome</keyword>
<gene>
    <name evidence="2" type="ORF">GCM10010502_30010</name>
    <name evidence="3" type="ORF">HS99_0034205</name>
</gene>
<dbReference type="InterPro" id="IPR029058">
    <property type="entry name" value="AB_hydrolase_fold"/>
</dbReference>
<dbReference type="RefSeq" id="WP_030554287.1">
    <property type="nucleotide sequence ID" value="NZ_BMUB01000006.1"/>
</dbReference>
<sequence>MDIASLRNAKLADLYTAAGAYDTLAKAMSQHATDWKSGTTDRVHGSQWTGPTADAALPVLDGLTSKMSAATTELGLIGKEMRDCADAMTLAQDRLTNALSEAQSKGFRVSDTGAVSWPASTNPYQAPDWETKQKAAADEISKQIAKALSDAAEADGALTDTLNKFAGHAKDKSGLDEKTAGADAYMDQFGNASNPAWRWSMPLKDAPPTEVNSWWKGLGPQGQQWYISHHPEAIGNLDGIPAEVRDQVNRKHLEDVMGPIRAKQKLGQPLDSSDKANLVLYGPIDARLADSKGDPPVYLLGLGDEGQGRAVLSFGNPDTATDISAYVPGITTTMDSLGPGANDGTNEAENALNLYRAASGKAPAGHSVASVVWLGYDSPGADLGAASTKAGKDGAPAYAQFLSGVRASHEGTQPPHVTSVGHSYGSYLVGQATKLATQPGSHYVAPDDVVFIGSPGVGVDKASDLRMPPGHVWVGAADNDVVTHAPSKLSLDPDERWYGRDPSSKHFGANRFTVDDWSRGNPIDAHTKYLNGRGGPSLDNIAAVVTGSGDVKLQGRRG</sequence>
<dbReference type="Pfam" id="PF06259">
    <property type="entry name" value="Abhydrolase_8"/>
    <property type="match status" value="1"/>
</dbReference>
<reference evidence="3" key="4">
    <citation type="submission" date="2016-08" db="EMBL/GenBank/DDBJ databases">
        <title>Sequencing, Assembly and Comparative Genomics of S. aureofaciens ATCC 10762.</title>
        <authorList>
            <person name="Gradnigo J.S."/>
            <person name="Johnson N."/>
            <person name="Somerville G.A."/>
        </authorList>
    </citation>
    <scope>NUCLEOTIDE SEQUENCE [LARGE SCALE GENOMIC DNA]</scope>
    <source>
        <strain evidence="3">ATCC 10762</strain>
    </source>
</reference>
<evidence type="ECO:0000313" key="4">
    <source>
        <dbReference type="Proteomes" id="UP000037395"/>
    </source>
</evidence>
<dbReference type="Proteomes" id="UP000610124">
    <property type="component" value="Unassembled WGS sequence"/>
</dbReference>
<evidence type="ECO:0000313" key="3">
    <source>
        <dbReference type="EMBL" id="OEV35112.1"/>
    </source>
</evidence>
<dbReference type="Proteomes" id="UP000037395">
    <property type="component" value="Unassembled WGS sequence"/>
</dbReference>
<accession>A0A1E7N364</accession>
<organism evidence="3 4">
    <name type="scientific">Kitasatospora aureofaciens</name>
    <name type="common">Streptomyces aureofaciens</name>
    <dbReference type="NCBI Taxonomy" id="1894"/>
    <lineage>
        <taxon>Bacteria</taxon>
        <taxon>Bacillati</taxon>
        <taxon>Actinomycetota</taxon>
        <taxon>Actinomycetes</taxon>
        <taxon>Kitasatosporales</taxon>
        <taxon>Streptomycetaceae</taxon>
        <taxon>Kitasatospora</taxon>
    </lineage>
</organism>
<dbReference type="KEGG" id="kau:B6264_08295"/>
<accession>A0A8H9LRK8</accession>
<dbReference type="SUPFAM" id="SSF53474">
    <property type="entry name" value="alpha/beta-Hydrolases"/>
    <property type="match status" value="1"/>
</dbReference>
<reference evidence="4" key="3">
    <citation type="submission" date="2016-08" db="EMBL/GenBank/DDBJ databases">
        <title>Sequencing, assembly and comparative genomics of S. aureofaciens ATCC 10762.</title>
        <authorList>
            <person name="Gradnigo J.S."/>
            <person name="Johnson N."/>
            <person name="Somerville G.A."/>
        </authorList>
    </citation>
    <scope>NUCLEOTIDE SEQUENCE [LARGE SCALE GENOMIC DNA]</scope>
    <source>
        <strain evidence="4">ATCC 10762 / DSM 40127 / CCM 3239 / JCM 4008 / LMG 5968 / NBRC 12843 / NCIMB 8234 / A-377</strain>
    </source>
</reference>
<reference evidence="3 4" key="2">
    <citation type="submission" date="2014-07" db="EMBL/GenBank/DDBJ databases">
        <authorList>
            <person name="Zhang J.E."/>
            <person name="Yang H."/>
            <person name="Guo J."/>
            <person name="Deng Z."/>
            <person name="Luo H."/>
            <person name="Luo M."/>
            <person name="Zhao B."/>
        </authorList>
    </citation>
    <scope>NUCLEOTIDE SEQUENCE [LARGE SCALE GENOMIC DNA]</scope>
    <source>
        <strain evidence="3">ATCC 10762</strain>
        <strain evidence="4">ATCC 10762 / DSM 40127 / CCM 3239 / JCM 4008 / LMG 5968 / NBRC 12843 / NCIMB 8234 / A-377</strain>
    </source>
</reference>
<comment type="caution">
    <text evidence="3">The sequence shown here is derived from an EMBL/GenBank/DDBJ whole genome shotgun (WGS) entry which is preliminary data.</text>
</comment>
<evidence type="ECO:0000313" key="2">
    <source>
        <dbReference type="EMBL" id="GGU76282.1"/>
    </source>
</evidence>
<protein>
    <recommendedName>
        <fullName evidence="1">DUF1023 domain-containing protein</fullName>
    </recommendedName>
</protein>
<reference evidence="2" key="5">
    <citation type="submission" date="2020-09" db="EMBL/GenBank/DDBJ databases">
        <authorList>
            <person name="Sun Q."/>
            <person name="Ohkuma M."/>
        </authorList>
    </citation>
    <scope>NUCLEOTIDE SEQUENCE</scope>
    <source>
        <strain evidence="2">JCM 4434</strain>
    </source>
</reference>